<dbReference type="RefSeq" id="WP_263570296.1">
    <property type="nucleotide sequence ID" value="NZ_JAJIRN010000003.1"/>
</dbReference>
<protein>
    <recommendedName>
        <fullName evidence="3">AAA domain-containing protein</fullName>
    </recommendedName>
</protein>
<accession>A0ABT2YC95</accession>
<keyword evidence="2" id="KW-1185">Reference proteome</keyword>
<dbReference type="EMBL" id="JAJIRN010000003">
    <property type="protein sequence ID" value="MCV2367665.1"/>
    <property type="molecule type" value="Genomic_DNA"/>
</dbReference>
<proteinExistence type="predicted"/>
<reference evidence="1 2" key="1">
    <citation type="submission" date="2021-11" db="EMBL/GenBank/DDBJ databases">
        <authorList>
            <person name="Liang Q."/>
            <person name="Mou H."/>
            <person name="Liu Z."/>
        </authorList>
    </citation>
    <scope>NUCLEOTIDE SEQUENCE [LARGE SCALE GENOMIC DNA]</scope>
    <source>
        <strain evidence="1 2">CHU3</strain>
    </source>
</reference>
<evidence type="ECO:0000313" key="1">
    <source>
        <dbReference type="EMBL" id="MCV2367665.1"/>
    </source>
</evidence>
<name>A0ABT2YC95_9BURK</name>
<evidence type="ECO:0000313" key="2">
    <source>
        <dbReference type="Proteomes" id="UP001209701"/>
    </source>
</evidence>
<dbReference type="Proteomes" id="UP001209701">
    <property type="component" value="Unassembled WGS sequence"/>
</dbReference>
<gene>
    <name evidence="1" type="ORF">LNV07_06110</name>
</gene>
<evidence type="ECO:0008006" key="3">
    <source>
        <dbReference type="Google" id="ProtNLM"/>
    </source>
</evidence>
<sequence>MNHVRIAVFGPRQMGKATLLLEEIMPALTKAGVLPLYIECWADKAILLLGKSNCIGLFHVLDSFVHQFPFKTTSCVYAS</sequence>
<organism evidence="1 2">
    <name type="scientific">Roseateles oligotrophus</name>
    <dbReference type="NCBI Taxonomy" id="1769250"/>
    <lineage>
        <taxon>Bacteria</taxon>
        <taxon>Pseudomonadati</taxon>
        <taxon>Pseudomonadota</taxon>
        <taxon>Betaproteobacteria</taxon>
        <taxon>Burkholderiales</taxon>
        <taxon>Sphaerotilaceae</taxon>
        <taxon>Roseateles</taxon>
    </lineage>
</organism>
<comment type="caution">
    <text evidence="1">The sequence shown here is derived from an EMBL/GenBank/DDBJ whole genome shotgun (WGS) entry which is preliminary data.</text>
</comment>